<protein>
    <submittedName>
        <fullName evidence="3">Cysteine hydrolase</fullName>
    </submittedName>
</protein>
<evidence type="ECO:0000259" key="1">
    <source>
        <dbReference type="Pfam" id="PF00857"/>
    </source>
</evidence>
<dbReference type="InterPro" id="IPR000868">
    <property type="entry name" value="Isochorismatase-like_dom"/>
</dbReference>
<evidence type="ECO:0000313" key="5">
    <source>
        <dbReference type="Proteomes" id="UP000285274"/>
    </source>
</evidence>
<reference evidence="4 5" key="1">
    <citation type="submission" date="2018-08" db="EMBL/GenBank/DDBJ databases">
        <title>A genome reference for cultivated species of the human gut microbiota.</title>
        <authorList>
            <person name="Zou Y."/>
            <person name="Xue W."/>
            <person name="Luo G."/>
        </authorList>
    </citation>
    <scope>NUCLEOTIDE SEQUENCE [LARGE SCALE GENOMIC DNA]</scope>
    <source>
        <strain evidence="3 4">AF15-20</strain>
        <strain evidence="2 5">AF22-10AC</strain>
    </source>
</reference>
<name>A0A395WF87_9FIRM</name>
<dbReference type="PANTHER" id="PTHR47297">
    <property type="match status" value="1"/>
</dbReference>
<comment type="caution">
    <text evidence="3">The sequence shown here is derived from an EMBL/GenBank/DDBJ whole genome shotgun (WGS) entry which is preliminary data.</text>
</comment>
<dbReference type="EMBL" id="QRYQ01000001">
    <property type="protein sequence ID" value="RGU94106.1"/>
    <property type="molecule type" value="Genomic_DNA"/>
</dbReference>
<dbReference type="EMBL" id="QRVM01000006">
    <property type="protein sequence ID" value="RGS48350.1"/>
    <property type="molecule type" value="Genomic_DNA"/>
</dbReference>
<dbReference type="GO" id="GO:0019365">
    <property type="term" value="P:pyridine nucleotide salvage"/>
    <property type="evidence" value="ECO:0007669"/>
    <property type="project" value="InterPro"/>
</dbReference>
<gene>
    <name evidence="3" type="ORF">DWW32_00910</name>
    <name evidence="2" type="ORF">DWX92_02630</name>
</gene>
<evidence type="ECO:0000313" key="2">
    <source>
        <dbReference type="EMBL" id="RGS48350.1"/>
    </source>
</evidence>
<dbReference type="Proteomes" id="UP000285274">
    <property type="component" value="Unassembled WGS sequence"/>
</dbReference>
<dbReference type="CDD" id="cd00431">
    <property type="entry name" value="cysteine_hydrolases"/>
    <property type="match status" value="1"/>
</dbReference>
<evidence type="ECO:0000313" key="3">
    <source>
        <dbReference type="EMBL" id="RGU94106.1"/>
    </source>
</evidence>
<dbReference type="PANTHER" id="PTHR47297:SF2">
    <property type="entry name" value="OS02G0606800 PROTEIN"/>
    <property type="match status" value="1"/>
</dbReference>
<organism evidence="3 4">
    <name type="scientific">Holdemanella biformis</name>
    <dbReference type="NCBI Taxonomy" id="1735"/>
    <lineage>
        <taxon>Bacteria</taxon>
        <taxon>Bacillati</taxon>
        <taxon>Bacillota</taxon>
        <taxon>Erysipelotrichia</taxon>
        <taxon>Erysipelotrichales</taxon>
        <taxon>Erysipelotrichaceae</taxon>
        <taxon>Holdemanella</taxon>
    </lineage>
</organism>
<dbReference type="AlphaFoldDB" id="A0A395WF87"/>
<dbReference type="SUPFAM" id="SSF52499">
    <property type="entry name" value="Isochorismatase-like hydrolases"/>
    <property type="match status" value="1"/>
</dbReference>
<feature type="domain" description="Isochorismatase-like" evidence="1">
    <location>
        <begin position="21"/>
        <end position="181"/>
    </location>
</feature>
<dbReference type="InterPro" id="IPR044717">
    <property type="entry name" value="NIC1"/>
</dbReference>
<proteinExistence type="predicted"/>
<dbReference type="InterPro" id="IPR036380">
    <property type="entry name" value="Isochorismatase-like_sf"/>
</dbReference>
<sequence length="203" mass="23419">MARLENKNYKSIQKSELNNPVVFVVDMIKGFVNIGPLHDEAIGNVEKNIENLLTCLECNNVFVCDSHPPKTREFNSFPAHCVIGSEESEVVDSLKPFVKHVIKKNSTNTFMAPEFEEFLNSDLKYYRDIIVTGCCTDLCVLHFVLSLNTWFNEHNMNEYRIIVVENCTETYHIPEVHEATFFNDVAFRMMEMNGIQVVSEVRE</sequence>
<dbReference type="Pfam" id="PF00857">
    <property type="entry name" value="Isochorismatase"/>
    <property type="match status" value="1"/>
</dbReference>
<dbReference type="RefSeq" id="WP_118319272.1">
    <property type="nucleotide sequence ID" value="NZ_CATXNH010000008.1"/>
</dbReference>
<dbReference type="Proteomes" id="UP000265489">
    <property type="component" value="Unassembled WGS sequence"/>
</dbReference>
<dbReference type="Gene3D" id="3.40.50.850">
    <property type="entry name" value="Isochorismatase-like"/>
    <property type="match status" value="1"/>
</dbReference>
<dbReference type="GO" id="GO:0008936">
    <property type="term" value="F:nicotinamidase activity"/>
    <property type="evidence" value="ECO:0007669"/>
    <property type="project" value="InterPro"/>
</dbReference>
<keyword evidence="3" id="KW-0378">Hydrolase</keyword>
<dbReference type="GeneID" id="66579192"/>
<evidence type="ECO:0000313" key="4">
    <source>
        <dbReference type="Proteomes" id="UP000265489"/>
    </source>
</evidence>
<accession>A0A395WF87</accession>